<evidence type="ECO:0000313" key="1">
    <source>
        <dbReference type="Proteomes" id="UP000046393"/>
    </source>
</evidence>
<accession>A0A0N5AMV1</accession>
<dbReference type="Proteomes" id="UP000046393">
    <property type="component" value="Unplaced"/>
</dbReference>
<dbReference type="SUPFAM" id="SSF48439">
    <property type="entry name" value="Protein prenylyltransferase"/>
    <property type="match status" value="1"/>
</dbReference>
<protein>
    <submittedName>
        <fullName evidence="2">Geranylgeranyl transferase type II subunit alpha</fullName>
    </submittedName>
</protein>
<keyword evidence="1" id="KW-1185">Reference proteome</keyword>
<organism evidence="1 2">
    <name type="scientific">Syphacia muris</name>
    <dbReference type="NCBI Taxonomy" id="451379"/>
    <lineage>
        <taxon>Eukaryota</taxon>
        <taxon>Metazoa</taxon>
        <taxon>Ecdysozoa</taxon>
        <taxon>Nematoda</taxon>
        <taxon>Chromadorea</taxon>
        <taxon>Rhabditida</taxon>
        <taxon>Spirurina</taxon>
        <taxon>Oxyuridomorpha</taxon>
        <taxon>Oxyuroidea</taxon>
        <taxon>Oxyuridae</taxon>
        <taxon>Syphacia</taxon>
    </lineage>
</organism>
<name>A0A0N5AMV1_9BILA</name>
<dbReference type="WBParaSite" id="SMUV_0000592201-mRNA-1">
    <property type="protein sequence ID" value="SMUV_0000592201-mRNA-1"/>
    <property type="gene ID" value="SMUV_0000592201"/>
</dbReference>
<evidence type="ECO:0000313" key="2">
    <source>
        <dbReference type="WBParaSite" id="SMUV_0000592201-mRNA-1"/>
    </source>
</evidence>
<reference evidence="2" key="1">
    <citation type="submission" date="2017-02" db="UniProtKB">
        <authorList>
            <consortium name="WormBaseParasite"/>
        </authorList>
    </citation>
    <scope>IDENTIFICATION</scope>
</reference>
<proteinExistence type="predicted"/>
<dbReference type="AlphaFoldDB" id="A0A0N5AMV1"/>
<dbReference type="Gene3D" id="1.25.40.120">
    <property type="entry name" value="Protein prenylyltransferase"/>
    <property type="match status" value="1"/>
</dbReference>
<dbReference type="STRING" id="451379.A0A0N5AMV1"/>
<sequence length="83" mass="9725">MHFVKKVPTSEEEKEVRAKKQRAKLRVYTSTRDAIFMKRLQGELDEQLLTFTGNILLSNPEIATFWNIRREVINSILDAQVSF</sequence>